<dbReference type="GO" id="GO:0030246">
    <property type="term" value="F:carbohydrate binding"/>
    <property type="evidence" value="ECO:0007669"/>
    <property type="project" value="InterPro"/>
</dbReference>
<dbReference type="RefSeq" id="WP_209357456.1">
    <property type="nucleotide sequence ID" value="NZ_CP060010.1"/>
</dbReference>
<dbReference type="InterPro" id="IPR014718">
    <property type="entry name" value="GH-type_carb-bd"/>
</dbReference>
<dbReference type="AlphaFoldDB" id="A0A975I886"/>
<comment type="catalytic activity">
    <reaction evidence="5">
        <text>alpha-D-glucose = beta-D-glucose</text>
        <dbReference type="Rhea" id="RHEA:10264"/>
        <dbReference type="ChEBI" id="CHEBI:15903"/>
        <dbReference type="ChEBI" id="CHEBI:17925"/>
        <dbReference type="EC" id="5.1.3.3"/>
    </reaction>
</comment>
<reference evidence="9" key="1">
    <citation type="submission" date="2020-07" db="EMBL/GenBank/DDBJ databases">
        <title>Genome sequences of bacteria associated with the marine, planktonic diatom Thalassiosira profunda strain ECT2AJA-044.</title>
        <authorList>
            <person name="Gargas C.B."/>
            <person name="Roberts W.R."/>
            <person name="Alverson A.J."/>
        </authorList>
    </citation>
    <scope>NUCLEOTIDE SEQUENCE</scope>
    <source>
        <strain evidence="9">ECT2AJA-044</strain>
    </source>
</reference>
<organism evidence="9 10">
    <name type="scientific">Cognatishimia activa</name>
    <dbReference type="NCBI Taxonomy" id="1715691"/>
    <lineage>
        <taxon>Bacteria</taxon>
        <taxon>Pseudomonadati</taxon>
        <taxon>Pseudomonadota</taxon>
        <taxon>Alphaproteobacteria</taxon>
        <taxon>Rhodobacterales</taxon>
        <taxon>Paracoccaceae</taxon>
        <taxon>Cognatishimia</taxon>
    </lineage>
</organism>
<dbReference type="InterPro" id="IPR011013">
    <property type="entry name" value="Gal_mutarotase_sf_dom"/>
</dbReference>
<evidence type="ECO:0000256" key="4">
    <source>
        <dbReference type="ARBA" id="ARBA00023277"/>
    </source>
</evidence>
<name>A0A975I886_9RHOB</name>
<gene>
    <name evidence="9" type="ORF">HZ995_04355</name>
</gene>
<dbReference type="PANTHER" id="PTHR10091:SF0">
    <property type="entry name" value="GALACTOSE MUTAROTASE"/>
    <property type="match status" value="1"/>
</dbReference>
<feature type="binding site" evidence="7">
    <location>
        <position position="237"/>
    </location>
    <ligand>
        <name>beta-D-galactose</name>
        <dbReference type="ChEBI" id="CHEBI:27667"/>
    </ligand>
</feature>
<feature type="active site" description="Proton acceptor" evidence="6">
    <location>
        <position position="295"/>
    </location>
</feature>
<evidence type="ECO:0000256" key="3">
    <source>
        <dbReference type="ARBA" id="ARBA00023235"/>
    </source>
</evidence>
<comment type="pathway">
    <text evidence="1 5">Carbohydrate metabolism; hexose metabolism.</text>
</comment>
<feature type="binding site" evidence="8">
    <location>
        <begin position="77"/>
        <end position="78"/>
    </location>
    <ligand>
        <name>beta-D-galactose</name>
        <dbReference type="ChEBI" id="CHEBI:27667"/>
    </ligand>
</feature>
<keyword evidence="3 5" id="KW-0413">Isomerase</keyword>
<evidence type="ECO:0000256" key="2">
    <source>
        <dbReference type="ARBA" id="ARBA00006206"/>
    </source>
</evidence>
<dbReference type="Pfam" id="PF01263">
    <property type="entry name" value="Aldose_epim"/>
    <property type="match status" value="1"/>
</dbReference>
<evidence type="ECO:0000256" key="5">
    <source>
        <dbReference type="PIRNR" id="PIRNR005096"/>
    </source>
</evidence>
<evidence type="ECO:0000256" key="8">
    <source>
        <dbReference type="PIRSR" id="PIRSR005096-3"/>
    </source>
</evidence>
<accession>A0A975I886</accession>
<evidence type="ECO:0000256" key="7">
    <source>
        <dbReference type="PIRSR" id="PIRSR005096-2"/>
    </source>
</evidence>
<evidence type="ECO:0000313" key="10">
    <source>
        <dbReference type="Proteomes" id="UP000665026"/>
    </source>
</evidence>
<proteinExistence type="inferred from homology"/>
<protein>
    <recommendedName>
        <fullName evidence="5">Aldose 1-epimerase</fullName>
        <ecNumber evidence="5">5.1.3.3</ecNumber>
    </recommendedName>
</protein>
<dbReference type="GO" id="GO:0005737">
    <property type="term" value="C:cytoplasm"/>
    <property type="evidence" value="ECO:0007669"/>
    <property type="project" value="TreeGrafter"/>
</dbReference>
<dbReference type="GO" id="GO:0004034">
    <property type="term" value="F:aldose 1-epimerase activity"/>
    <property type="evidence" value="ECO:0007669"/>
    <property type="project" value="UniProtKB-EC"/>
</dbReference>
<dbReference type="GO" id="GO:0033499">
    <property type="term" value="P:galactose catabolic process via UDP-galactose, Leloir pathway"/>
    <property type="evidence" value="ECO:0007669"/>
    <property type="project" value="TreeGrafter"/>
</dbReference>
<dbReference type="CDD" id="cd09019">
    <property type="entry name" value="galactose_mutarotase_like"/>
    <property type="match status" value="1"/>
</dbReference>
<dbReference type="InterPro" id="IPR047215">
    <property type="entry name" value="Galactose_mutarotase-like"/>
</dbReference>
<dbReference type="EC" id="5.1.3.3" evidence="5"/>
<dbReference type="Proteomes" id="UP000665026">
    <property type="component" value="Chromosome"/>
</dbReference>
<feature type="active site" description="Proton donor" evidence="6">
    <location>
        <position position="174"/>
    </location>
</feature>
<dbReference type="Gene3D" id="2.70.98.10">
    <property type="match status" value="1"/>
</dbReference>
<dbReference type="EMBL" id="CP060010">
    <property type="protein sequence ID" value="QTN36759.1"/>
    <property type="molecule type" value="Genomic_DNA"/>
</dbReference>
<evidence type="ECO:0000256" key="1">
    <source>
        <dbReference type="ARBA" id="ARBA00005028"/>
    </source>
</evidence>
<dbReference type="SUPFAM" id="SSF74650">
    <property type="entry name" value="Galactose mutarotase-like"/>
    <property type="match status" value="1"/>
</dbReference>
<comment type="similarity">
    <text evidence="2 5">Belongs to the aldose epimerase family.</text>
</comment>
<dbReference type="PIRSF" id="PIRSF005096">
    <property type="entry name" value="GALM"/>
    <property type="match status" value="1"/>
</dbReference>
<dbReference type="PANTHER" id="PTHR10091">
    <property type="entry name" value="ALDOSE-1-EPIMERASE"/>
    <property type="match status" value="1"/>
</dbReference>
<feature type="binding site" evidence="8">
    <location>
        <begin position="174"/>
        <end position="176"/>
    </location>
    <ligand>
        <name>beta-D-galactose</name>
        <dbReference type="ChEBI" id="CHEBI:27667"/>
    </ligand>
</feature>
<dbReference type="InterPro" id="IPR008183">
    <property type="entry name" value="Aldose_1/G6P_1-epimerase"/>
</dbReference>
<sequence length="328" mass="35633">MDKALQNTRHSLPDGRDVQEVTLRGHGLTAKVLTLGAVVRELKLGGHAPSLVLGYENVASYVTNHGFLGVIVGRYANRLKNGQFEIDGRRFQVDRNDNGNALHGGSQGTWAQIWEIAEQGDDFVTLTLTLPDGHMGFPGQLDIACRYSVMPNATLDIQITGKTDAPTLCNLTPHCYFNLDGLADVANHQLQINSARFVPGDTLGIPLGHIESSDASMDFRSPRPAHDANIDVSYCFDTSQGLQEHARLTSDISGRSVTVLSNQPGLQVFNAAEMQTPENGHAGAPYGPYCGVAFEPQIWPDAPNQPGFPDAVLRPGETYLNHSQFRFS</sequence>
<dbReference type="InterPro" id="IPR015443">
    <property type="entry name" value="Aldose_1-epimerase"/>
</dbReference>
<keyword evidence="4 5" id="KW-0119">Carbohydrate metabolism</keyword>
<evidence type="ECO:0000313" key="9">
    <source>
        <dbReference type="EMBL" id="QTN36759.1"/>
    </source>
</evidence>
<dbReference type="KEGG" id="cact:HZ995_04355"/>
<evidence type="ECO:0000256" key="6">
    <source>
        <dbReference type="PIRSR" id="PIRSR005096-1"/>
    </source>
</evidence>
<dbReference type="GO" id="GO:0006006">
    <property type="term" value="P:glucose metabolic process"/>
    <property type="evidence" value="ECO:0007669"/>
    <property type="project" value="TreeGrafter"/>
</dbReference>